<dbReference type="Proteomes" id="UP000694423">
    <property type="component" value="Unplaced"/>
</dbReference>
<name>A0A8C4K1K6_DRONO</name>
<reference evidence="1" key="1">
    <citation type="submission" date="2025-08" db="UniProtKB">
        <authorList>
            <consortium name="Ensembl"/>
        </authorList>
    </citation>
    <scope>IDENTIFICATION</scope>
</reference>
<sequence length="140" mass="16167">MRTYVLSDDGDNIIQDLDCSYSHVWEHDLFLGALLWFLQLSVWKWSSMSRQVELQQCLESLATEICRVNESEDVALDLGPCLKRLLNECSKVPVNSLFPPSSIPLLWELECSYYISMDPLSSEEQTGSRCIGWWTERCKP</sequence>
<proteinExistence type="predicted"/>
<accession>A0A8C4K1K6</accession>
<dbReference type="AlphaFoldDB" id="A0A8C4K1K6"/>
<protein>
    <submittedName>
        <fullName evidence="1">Uncharacterized protein</fullName>
    </submittedName>
</protein>
<keyword evidence="2" id="KW-1185">Reference proteome</keyword>
<dbReference type="Ensembl" id="ENSDNVT00000020978.1">
    <property type="protein sequence ID" value="ENSDNVP00000017460.1"/>
    <property type="gene ID" value="ENSDNVG00000012208.1"/>
</dbReference>
<organism evidence="1 2">
    <name type="scientific">Dromaius novaehollandiae</name>
    <name type="common">Emu</name>
    <dbReference type="NCBI Taxonomy" id="8790"/>
    <lineage>
        <taxon>Eukaryota</taxon>
        <taxon>Metazoa</taxon>
        <taxon>Chordata</taxon>
        <taxon>Craniata</taxon>
        <taxon>Vertebrata</taxon>
        <taxon>Euteleostomi</taxon>
        <taxon>Archelosauria</taxon>
        <taxon>Archosauria</taxon>
        <taxon>Dinosauria</taxon>
        <taxon>Saurischia</taxon>
        <taxon>Theropoda</taxon>
        <taxon>Coelurosauria</taxon>
        <taxon>Aves</taxon>
        <taxon>Palaeognathae</taxon>
        <taxon>Casuariiformes</taxon>
        <taxon>Dromaiidae</taxon>
        <taxon>Dromaius</taxon>
    </lineage>
</organism>
<evidence type="ECO:0000313" key="1">
    <source>
        <dbReference type="Ensembl" id="ENSDNVP00000017460.1"/>
    </source>
</evidence>
<reference evidence="1" key="2">
    <citation type="submission" date="2025-09" db="UniProtKB">
        <authorList>
            <consortium name="Ensembl"/>
        </authorList>
    </citation>
    <scope>IDENTIFICATION</scope>
</reference>
<evidence type="ECO:0000313" key="2">
    <source>
        <dbReference type="Proteomes" id="UP000694423"/>
    </source>
</evidence>